<keyword evidence="8 11" id="KW-0413">Isomerase</keyword>
<dbReference type="Gene3D" id="1.10.10.160">
    <property type="match status" value="1"/>
</dbReference>
<evidence type="ECO:0000256" key="3">
    <source>
        <dbReference type="ARBA" id="ARBA00022741"/>
    </source>
</evidence>
<dbReference type="HAMAP" id="MF_01920">
    <property type="entry name" value="Helicase_Rep"/>
    <property type="match status" value="1"/>
</dbReference>
<comment type="subunit">
    <text evidence="11">Homodimer.</text>
</comment>
<dbReference type="CDD" id="cd17932">
    <property type="entry name" value="DEXQc_UvrD"/>
    <property type="match status" value="1"/>
</dbReference>
<dbReference type="GO" id="GO:0003697">
    <property type="term" value="F:single-stranded DNA binding"/>
    <property type="evidence" value="ECO:0007669"/>
    <property type="project" value="UniProtKB-UniRule"/>
</dbReference>
<evidence type="ECO:0000259" key="13">
    <source>
        <dbReference type="PROSITE" id="PS51198"/>
    </source>
</evidence>
<dbReference type="RefSeq" id="WP_048388609.1">
    <property type="nucleotide sequence ID" value="NZ_CP011494.1"/>
</dbReference>
<dbReference type="PATRIC" id="fig|330734.3.peg.560"/>
<keyword evidence="7 11" id="KW-0238">DNA-binding</keyword>
<dbReference type="PROSITE" id="PS51217">
    <property type="entry name" value="UVRD_HELICASE_CTER"/>
    <property type="match status" value="1"/>
</dbReference>
<keyword evidence="5 11" id="KW-0347">Helicase</keyword>
<dbReference type="InterPro" id="IPR027417">
    <property type="entry name" value="P-loop_NTPase"/>
</dbReference>
<dbReference type="GO" id="GO:0043138">
    <property type="term" value="F:3'-5' DNA helicase activity"/>
    <property type="evidence" value="ECO:0007669"/>
    <property type="project" value="UniProtKB-UniRule"/>
</dbReference>
<sequence>MTKLNKRQSEAVRYADGPMLVLAGAGSGKTSVITRKIAFLIEQLGIPGRHIAAVTFTNKAAREMKERVGRIIDRKLTRGLTVSTFHNLGLNIIREEHDHLGYHPGFSIFDAEDAKALIQDLMLTHGSTDAGDELNPVQMTISSWKNAMRAPAEALSKAADEREQRIAIIYGYYNEYLKAYNAVDFDDLILLPVMLFRQHPDVLAKWQRKIRYMLVDEYQDTNVCQYELVKLLVAGRAAFTVVGDDDQSIYAWRGARPENLAQLEQDFPSLKVVKLEQNYRSTSRILRAANRVIANNPHAFEKVLWSDHAIGEEIRIIRCRNEEAETERVATEILDQKLKQGLGFKDFAVLYRGNHQARLLEVKLQAYQIPYRISGGQSFFAKSEIKDAMAYLRLLINPTDDAAFLRVVNVPRREIGPRTLEQLSHYARARNVSLFKALGDMGAQSHVTDKGLERLRRFAHWVDATCKRLHSDDPVQVIKQLFTDIEYEEWLHQHSGSPKQAQRRMENIWYLVDSIQRMLDDGKGTADEIGVEDAVTKLILRDMMEQREEEDDSDKVQLLTLHASKGLEFPHVFIIGLEEEILPHRMSIEEENIEEERRLMYVGITRARETLTLTYAASRRQYGEKMETIPSRFLDELPEDDVRWLGLGEADVEVNQKKGKATLSALLGDLGA</sequence>
<dbReference type="AlphaFoldDB" id="A0A0H4I8W3"/>
<dbReference type="PROSITE" id="PS51198">
    <property type="entry name" value="UVRD_HELICASE_ATP_BIND"/>
    <property type="match status" value="1"/>
</dbReference>
<dbReference type="CDD" id="cd18807">
    <property type="entry name" value="SF1_C_UvrD"/>
    <property type="match status" value="1"/>
</dbReference>
<dbReference type="Pfam" id="PF00580">
    <property type="entry name" value="UvrD-helicase"/>
    <property type="match status" value="1"/>
</dbReference>
<dbReference type="Proteomes" id="UP000036406">
    <property type="component" value="Chromosome"/>
</dbReference>
<comment type="similarity">
    <text evidence="1 11">Belongs to the helicase family. UvrD subfamily.</text>
</comment>
<dbReference type="EMBL" id="CP011494">
    <property type="protein sequence ID" value="AKO54170.1"/>
    <property type="molecule type" value="Genomic_DNA"/>
</dbReference>
<keyword evidence="3 11" id="KW-0547">Nucleotide-binding</keyword>
<comment type="catalytic activity">
    <reaction evidence="10 11">
        <text>ATP + H2O = ADP + phosphate + H(+)</text>
        <dbReference type="Rhea" id="RHEA:13065"/>
        <dbReference type="ChEBI" id="CHEBI:15377"/>
        <dbReference type="ChEBI" id="CHEBI:15378"/>
        <dbReference type="ChEBI" id="CHEBI:30616"/>
        <dbReference type="ChEBI" id="CHEBI:43474"/>
        <dbReference type="ChEBI" id="CHEBI:456216"/>
        <dbReference type="EC" id="5.6.2.4"/>
    </reaction>
</comment>
<comment type="function">
    <text evidence="11">Rep helicase is a single-stranded DNA-dependent ATPase involved in DNA replication; it can initiate unwinding at a nick in the DNA. It binds to the single-stranded DNA and acts in a progressive fashion along the DNA in the 3' to 5' direction.</text>
</comment>
<evidence type="ECO:0000256" key="12">
    <source>
        <dbReference type="PROSITE-ProRule" id="PRU00560"/>
    </source>
</evidence>
<name>A0A0H4I8W3_9GAMM</name>
<dbReference type="InterPro" id="IPR013986">
    <property type="entry name" value="DExx_box_DNA_helicase_dom_sf"/>
</dbReference>
<keyword evidence="16" id="KW-1185">Reference proteome</keyword>
<dbReference type="GO" id="GO:0006260">
    <property type="term" value="P:DNA replication"/>
    <property type="evidence" value="ECO:0007669"/>
    <property type="project" value="UniProtKB-UniRule"/>
</dbReference>
<evidence type="ECO:0000313" key="16">
    <source>
        <dbReference type="Proteomes" id="UP000036406"/>
    </source>
</evidence>
<dbReference type="SUPFAM" id="SSF52540">
    <property type="entry name" value="P-loop containing nucleoside triphosphate hydrolases"/>
    <property type="match status" value="1"/>
</dbReference>
<gene>
    <name evidence="11" type="primary">rep</name>
    <name evidence="15" type="ORF">ABA45_02490</name>
</gene>
<dbReference type="Gene3D" id="1.10.486.10">
    <property type="entry name" value="PCRA, domain 4"/>
    <property type="match status" value="1"/>
</dbReference>
<dbReference type="Pfam" id="PF13361">
    <property type="entry name" value="UvrD_C"/>
    <property type="match status" value="1"/>
</dbReference>
<evidence type="ECO:0000256" key="7">
    <source>
        <dbReference type="ARBA" id="ARBA00023125"/>
    </source>
</evidence>
<evidence type="ECO:0000256" key="1">
    <source>
        <dbReference type="ARBA" id="ARBA00009922"/>
    </source>
</evidence>
<feature type="binding site" evidence="12">
    <location>
        <begin position="23"/>
        <end position="30"/>
    </location>
    <ligand>
        <name>ATP</name>
        <dbReference type="ChEBI" id="CHEBI:30616"/>
    </ligand>
</feature>
<dbReference type="PANTHER" id="PTHR11070">
    <property type="entry name" value="UVRD / RECB / PCRA DNA HELICASE FAMILY MEMBER"/>
    <property type="match status" value="1"/>
</dbReference>
<dbReference type="PANTHER" id="PTHR11070:SF64">
    <property type="entry name" value="ATP-DEPENDENT DNA HELICASE REP"/>
    <property type="match status" value="1"/>
</dbReference>
<dbReference type="NCBIfam" id="TIGR01074">
    <property type="entry name" value="rep"/>
    <property type="match status" value="1"/>
</dbReference>
<comment type="catalytic activity">
    <reaction evidence="9 11">
        <text>Couples ATP hydrolysis with the unwinding of duplex DNA by translocating in the 3'-5' direction.</text>
        <dbReference type="EC" id="5.6.2.4"/>
    </reaction>
</comment>
<evidence type="ECO:0000256" key="8">
    <source>
        <dbReference type="ARBA" id="ARBA00023235"/>
    </source>
</evidence>
<evidence type="ECO:0000256" key="9">
    <source>
        <dbReference type="ARBA" id="ARBA00034617"/>
    </source>
</evidence>
<proteinExistence type="inferred from homology"/>
<dbReference type="KEGG" id="mpq:ABA45_02490"/>
<dbReference type="Gene3D" id="3.40.50.300">
    <property type="entry name" value="P-loop containing nucleotide triphosphate hydrolases"/>
    <property type="match status" value="2"/>
</dbReference>
<evidence type="ECO:0000256" key="6">
    <source>
        <dbReference type="ARBA" id="ARBA00022840"/>
    </source>
</evidence>
<dbReference type="GO" id="GO:0005524">
    <property type="term" value="F:ATP binding"/>
    <property type="evidence" value="ECO:0007669"/>
    <property type="project" value="UniProtKB-UniRule"/>
</dbReference>
<dbReference type="InterPro" id="IPR014017">
    <property type="entry name" value="DNA_helicase_UvrD-like_C"/>
</dbReference>
<dbReference type="InterPro" id="IPR000212">
    <property type="entry name" value="DNA_helicase_UvrD/REP"/>
</dbReference>
<dbReference type="GO" id="GO:0016887">
    <property type="term" value="F:ATP hydrolysis activity"/>
    <property type="evidence" value="ECO:0007669"/>
    <property type="project" value="RHEA"/>
</dbReference>
<feature type="domain" description="UvrD-like helicase ATP-binding" evidence="13">
    <location>
        <begin position="2"/>
        <end position="282"/>
    </location>
</feature>
<dbReference type="EC" id="5.6.2.4" evidence="11"/>
<keyword evidence="4 11" id="KW-0378">Hydrolase</keyword>
<evidence type="ECO:0000256" key="10">
    <source>
        <dbReference type="ARBA" id="ARBA00048988"/>
    </source>
</evidence>
<reference evidence="15 16" key="1">
    <citation type="submission" date="2015-05" db="EMBL/GenBank/DDBJ databases">
        <title>Complete genome of Marinobacter psychrophilus strain 20041T isolated from sea-ice of the Canadian Basin.</title>
        <authorList>
            <person name="Song L."/>
            <person name="Ren L."/>
            <person name="Yu Y."/>
            <person name="Wang X."/>
        </authorList>
    </citation>
    <scope>NUCLEOTIDE SEQUENCE [LARGE SCALE GENOMIC DNA]</scope>
    <source>
        <strain evidence="15 16">20041</strain>
    </source>
</reference>
<dbReference type="GO" id="GO:0000725">
    <property type="term" value="P:recombinational repair"/>
    <property type="evidence" value="ECO:0007669"/>
    <property type="project" value="TreeGrafter"/>
</dbReference>
<organism evidence="15 16">
    <name type="scientific">Marinobacter psychrophilus</name>
    <dbReference type="NCBI Taxonomy" id="330734"/>
    <lineage>
        <taxon>Bacteria</taxon>
        <taxon>Pseudomonadati</taxon>
        <taxon>Pseudomonadota</taxon>
        <taxon>Gammaproteobacteria</taxon>
        <taxon>Pseudomonadales</taxon>
        <taxon>Marinobacteraceae</taxon>
        <taxon>Marinobacter</taxon>
    </lineage>
</organism>
<keyword evidence="2 11" id="KW-0235">DNA replication</keyword>
<evidence type="ECO:0000256" key="11">
    <source>
        <dbReference type="HAMAP-Rule" id="MF_01920"/>
    </source>
</evidence>
<dbReference type="InterPro" id="IPR014016">
    <property type="entry name" value="UvrD-like_ATP-bd"/>
</dbReference>
<dbReference type="STRING" id="330734.ABA45_02490"/>
<feature type="domain" description="UvrD-like helicase C-terminal" evidence="14">
    <location>
        <begin position="283"/>
        <end position="566"/>
    </location>
</feature>
<evidence type="ECO:0000256" key="5">
    <source>
        <dbReference type="ARBA" id="ARBA00022806"/>
    </source>
</evidence>
<protein>
    <recommendedName>
        <fullName evidence="11">ATP-dependent DNA helicase Rep</fullName>
        <ecNumber evidence="11">5.6.2.4</ecNumber>
    </recommendedName>
    <alternativeName>
        <fullName evidence="11">DNA 3'-5' helicase Rep</fullName>
    </alternativeName>
</protein>
<dbReference type="InterPro" id="IPR005752">
    <property type="entry name" value="Helicase_Rep"/>
</dbReference>
<evidence type="ECO:0000259" key="14">
    <source>
        <dbReference type="PROSITE" id="PS51217"/>
    </source>
</evidence>
<evidence type="ECO:0000313" key="15">
    <source>
        <dbReference type="EMBL" id="AKO54170.1"/>
    </source>
</evidence>
<evidence type="ECO:0000256" key="2">
    <source>
        <dbReference type="ARBA" id="ARBA00022705"/>
    </source>
</evidence>
<evidence type="ECO:0000256" key="4">
    <source>
        <dbReference type="ARBA" id="ARBA00022801"/>
    </source>
</evidence>
<keyword evidence="6 11" id="KW-0067">ATP-binding</keyword>
<dbReference type="GO" id="GO:0005829">
    <property type="term" value="C:cytosol"/>
    <property type="evidence" value="ECO:0007669"/>
    <property type="project" value="TreeGrafter"/>
</dbReference>
<accession>A0A0H4I8W3</accession>
<feature type="binding site" evidence="11">
    <location>
        <position position="280"/>
    </location>
    <ligand>
        <name>ATP</name>
        <dbReference type="ChEBI" id="CHEBI:30616"/>
    </ligand>
</feature>